<dbReference type="GeneID" id="63725146"/>
<dbReference type="Proteomes" id="UP000184073">
    <property type="component" value="Unassembled WGS sequence"/>
</dbReference>
<feature type="domain" description="Tyrosine specific protein phosphatases" evidence="3">
    <location>
        <begin position="201"/>
        <end position="268"/>
    </location>
</feature>
<dbReference type="AlphaFoldDB" id="A0A1L9P6U3"/>
<sequence>MAGTNGFHCLAGEVGHSEKGKCGPEEPQTNQRLYPHGKMEPVYPGTESPMSGNAESQYIRNHQYTQRVPSSHYPDVHYNGYNQPDIQPAGVSSHPYKEGEFASTDFFQRVDPQMFTLPQTEIEWSYNLRRAAQRILPFLYLGPWSCLSSKEWLKDEGITLLLGVRDQRLAHSRLFSGQKAANDVGVESDSFDIVNGQDLISRLPQTIRRINDHICPPVAPEGGAQIPRKVLVFCETGNGLSALVVVAYCMVMLNMPLGQTLNFIHSQRFCIDMEDAFKPLLVAFEGLLEAKRDVENANRTVGATSNLAPPMMTLSKKRSFADQQEDEKRNDDNMEIEASSLDRKPQAPFQDRWG</sequence>
<dbReference type="Pfam" id="PF00782">
    <property type="entry name" value="DSPc"/>
    <property type="match status" value="1"/>
</dbReference>
<dbReference type="GO" id="GO:0070372">
    <property type="term" value="P:regulation of ERK1 and ERK2 cascade"/>
    <property type="evidence" value="ECO:0007669"/>
    <property type="project" value="TreeGrafter"/>
</dbReference>
<dbReference type="OrthoDB" id="10252009at2759"/>
<evidence type="ECO:0000256" key="2">
    <source>
        <dbReference type="SAM" id="MobiDB-lite"/>
    </source>
</evidence>
<dbReference type="SMART" id="SM00195">
    <property type="entry name" value="DSPc"/>
    <property type="match status" value="1"/>
</dbReference>
<dbReference type="InterPro" id="IPR020422">
    <property type="entry name" value="TYR_PHOSPHATASE_DUAL_dom"/>
</dbReference>
<dbReference type="InterPro" id="IPR000340">
    <property type="entry name" value="Dual-sp_phosphatase_cat-dom"/>
</dbReference>
<dbReference type="InterPro" id="IPR029021">
    <property type="entry name" value="Prot-tyrosine_phosphatase-like"/>
</dbReference>
<reference evidence="5" key="1">
    <citation type="journal article" date="2017" name="Genome Biol.">
        <title>Comparative genomics reveals high biological diversity and specific adaptations in the industrially and medically important fungal genus Aspergillus.</title>
        <authorList>
            <person name="de Vries R.P."/>
            <person name="Riley R."/>
            <person name="Wiebenga A."/>
            <person name="Aguilar-Osorio G."/>
            <person name="Amillis S."/>
            <person name="Uchima C.A."/>
            <person name="Anderluh G."/>
            <person name="Asadollahi M."/>
            <person name="Askin M."/>
            <person name="Barry K."/>
            <person name="Battaglia E."/>
            <person name="Bayram O."/>
            <person name="Benocci T."/>
            <person name="Braus-Stromeyer S.A."/>
            <person name="Caldana C."/>
            <person name="Canovas D."/>
            <person name="Cerqueira G.C."/>
            <person name="Chen F."/>
            <person name="Chen W."/>
            <person name="Choi C."/>
            <person name="Clum A."/>
            <person name="Dos Santos R.A."/>
            <person name="Damasio A.R."/>
            <person name="Diallinas G."/>
            <person name="Emri T."/>
            <person name="Fekete E."/>
            <person name="Flipphi M."/>
            <person name="Freyberg S."/>
            <person name="Gallo A."/>
            <person name="Gournas C."/>
            <person name="Habgood R."/>
            <person name="Hainaut M."/>
            <person name="Harispe M.L."/>
            <person name="Henrissat B."/>
            <person name="Hilden K.S."/>
            <person name="Hope R."/>
            <person name="Hossain A."/>
            <person name="Karabika E."/>
            <person name="Karaffa L."/>
            <person name="Karanyi Z."/>
            <person name="Krasevec N."/>
            <person name="Kuo A."/>
            <person name="Kusch H."/>
            <person name="LaButti K."/>
            <person name="Lagendijk E.L."/>
            <person name="Lapidus A."/>
            <person name="Levasseur A."/>
            <person name="Lindquist E."/>
            <person name="Lipzen A."/>
            <person name="Logrieco A.F."/>
            <person name="MacCabe A."/>
            <person name="Maekelae M.R."/>
            <person name="Malavazi I."/>
            <person name="Melin P."/>
            <person name="Meyer V."/>
            <person name="Mielnichuk N."/>
            <person name="Miskei M."/>
            <person name="Molnar A.P."/>
            <person name="Mule G."/>
            <person name="Ngan C.Y."/>
            <person name="Orejas M."/>
            <person name="Orosz E."/>
            <person name="Ouedraogo J.P."/>
            <person name="Overkamp K.M."/>
            <person name="Park H.-S."/>
            <person name="Perrone G."/>
            <person name="Piumi F."/>
            <person name="Punt P.J."/>
            <person name="Ram A.F."/>
            <person name="Ramon A."/>
            <person name="Rauscher S."/>
            <person name="Record E."/>
            <person name="Riano-Pachon D.M."/>
            <person name="Robert V."/>
            <person name="Roehrig J."/>
            <person name="Ruller R."/>
            <person name="Salamov A."/>
            <person name="Salih N.S."/>
            <person name="Samson R.A."/>
            <person name="Sandor E."/>
            <person name="Sanguinetti M."/>
            <person name="Schuetze T."/>
            <person name="Sepcic K."/>
            <person name="Shelest E."/>
            <person name="Sherlock G."/>
            <person name="Sophianopoulou V."/>
            <person name="Squina F.M."/>
            <person name="Sun H."/>
            <person name="Susca A."/>
            <person name="Todd R.B."/>
            <person name="Tsang A."/>
            <person name="Unkles S.E."/>
            <person name="van de Wiele N."/>
            <person name="van Rossen-Uffink D."/>
            <person name="Oliveira J.V."/>
            <person name="Vesth T.C."/>
            <person name="Visser J."/>
            <person name="Yu J.-H."/>
            <person name="Zhou M."/>
            <person name="Andersen M.R."/>
            <person name="Archer D.B."/>
            <person name="Baker S.E."/>
            <person name="Benoit I."/>
            <person name="Brakhage A.A."/>
            <person name="Braus G.H."/>
            <person name="Fischer R."/>
            <person name="Frisvad J.C."/>
            <person name="Goldman G.H."/>
            <person name="Houbraken J."/>
            <person name="Oakley B."/>
            <person name="Pocsi I."/>
            <person name="Scazzocchio C."/>
            <person name="Seiboth B."/>
            <person name="vanKuyk P.A."/>
            <person name="Wortman J."/>
            <person name="Dyer P.S."/>
            <person name="Grigoriev I.V."/>
        </authorList>
    </citation>
    <scope>NUCLEOTIDE SEQUENCE [LARGE SCALE GENOMIC DNA]</scope>
    <source>
        <strain evidence="5">CBS 583.65</strain>
    </source>
</reference>
<dbReference type="GO" id="GO:0140096">
    <property type="term" value="F:catalytic activity, acting on a protein"/>
    <property type="evidence" value="ECO:0007669"/>
    <property type="project" value="UniProtKB-ARBA"/>
</dbReference>
<evidence type="ECO:0000313" key="4">
    <source>
        <dbReference type="EMBL" id="OJI97206.1"/>
    </source>
</evidence>
<dbReference type="GO" id="GO:0062026">
    <property type="term" value="P:negative regulation of SCF-dependent proteasomal ubiquitin-dependent catabolic process"/>
    <property type="evidence" value="ECO:0007669"/>
    <property type="project" value="TreeGrafter"/>
</dbReference>
<comment type="similarity">
    <text evidence="1">Belongs to the protein-tyrosine phosphatase family. Non-receptor class subfamily.</text>
</comment>
<organism evidence="4 5">
    <name type="scientific">Aspergillus versicolor CBS 583.65</name>
    <dbReference type="NCBI Taxonomy" id="1036611"/>
    <lineage>
        <taxon>Eukaryota</taxon>
        <taxon>Fungi</taxon>
        <taxon>Dikarya</taxon>
        <taxon>Ascomycota</taxon>
        <taxon>Pezizomycotina</taxon>
        <taxon>Eurotiomycetes</taxon>
        <taxon>Eurotiomycetidae</taxon>
        <taxon>Eurotiales</taxon>
        <taxon>Aspergillaceae</taxon>
        <taxon>Aspergillus</taxon>
        <taxon>Aspergillus subgen. Nidulantes</taxon>
    </lineage>
</organism>
<protein>
    <recommendedName>
        <fullName evidence="3">Tyrosine specific protein phosphatases domain-containing protein</fullName>
    </recommendedName>
</protein>
<feature type="compositionally biased region" description="Basic and acidic residues" evidence="2">
    <location>
        <begin position="15"/>
        <end position="24"/>
    </location>
</feature>
<dbReference type="GO" id="GO:0005737">
    <property type="term" value="C:cytoplasm"/>
    <property type="evidence" value="ECO:0007669"/>
    <property type="project" value="TreeGrafter"/>
</dbReference>
<dbReference type="PANTHER" id="PTHR46588:SF1">
    <property type="entry name" value="SERINE_THREONINE_TYROSINE-INTERACTING PROTEIN"/>
    <property type="match status" value="1"/>
</dbReference>
<dbReference type="EMBL" id="KV878125">
    <property type="protein sequence ID" value="OJI97206.1"/>
    <property type="molecule type" value="Genomic_DNA"/>
</dbReference>
<dbReference type="InterPro" id="IPR000387">
    <property type="entry name" value="Tyr_Pase_dom"/>
</dbReference>
<dbReference type="VEuPathDB" id="FungiDB:ASPVEDRAFT_24180"/>
<gene>
    <name evidence="4" type="ORF">ASPVEDRAFT_24180</name>
</gene>
<dbReference type="RefSeq" id="XP_040662969.1">
    <property type="nucleotide sequence ID" value="XM_040809635.1"/>
</dbReference>
<dbReference type="STRING" id="1036611.A0A1L9P6U3"/>
<feature type="region of interest" description="Disordered" evidence="2">
    <location>
        <begin position="301"/>
        <end position="354"/>
    </location>
</feature>
<dbReference type="PANTHER" id="PTHR46588">
    <property type="entry name" value="SERINE/THREONINE/TYROSINE-INTERACTING PROTEIN"/>
    <property type="match status" value="1"/>
</dbReference>
<evidence type="ECO:0000313" key="5">
    <source>
        <dbReference type="Proteomes" id="UP000184073"/>
    </source>
</evidence>
<dbReference type="GO" id="GO:1990444">
    <property type="term" value="F:F-box domain binding"/>
    <property type="evidence" value="ECO:0007669"/>
    <property type="project" value="TreeGrafter"/>
</dbReference>
<feature type="region of interest" description="Disordered" evidence="2">
    <location>
        <begin position="1"/>
        <end position="36"/>
    </location>
</feature>
<dbReference type="Gene3D" id="3.90.190.10">
    <property type="entry name" value="Protein tyrosine phosphatase superfamily"/>
    <property type="match status" value="1"/>
</dbReference>
<dbReference type="GO" id="GO:0005654">
    <property type="term" value="C:nucleoplasm"/>
    <property type="evidence" value="ECO:0007669"/>
    <property type="project" value="TreeGrafter"/>
</dbReference>
<keyword evidence="5" id="KW-1185">Reference proteome</keyword>
<dbReference type="SUPFAM" id="SSF52799">
    <property type="entry name" value="(Phosphotyrosine protein) phosphatases II"/>
    <property type="match status" value="1"/>
</dbReference>
<proteinExistence type="inferred from homology"/>
<dbReference type="PROSITE" id="PS50056">
    <property type="entry name" value="TYR_PHOSPHATASE_2"/>
    <property type="match status" value="1"/>
</dbReference>
<accession>A0A1L9P6U3</accession>
<evidence type="ECO:0000256" key="1">
    <source>
        <dbReference type="ARBA" id="ARBA00009649"/>
    </source>
</evidence>
<dbReference type="InterPro" id="IPR052449">
    <property type="entry name" value="STYX-Interacting_Phosphatase"/>
</dbReference>
<dbReference type="CDD" id="cd14498">
    <property type="entry name" value="DSP"/>
    <property type="match status" value="1"/>
</dbReference>
<name>A0A1L9P6U3_ASPVE</name>
<evidence type="ECO:0000259" key="3">
    <source>
        <dbReference type="PROSITE" id="PS50056"/>
    </source>
</evidence>